<evidence type="ECO:0000313" key="3">
    <source>
        <dbReference type="Proteomes" id="UP001163046"/>
    </source>
</evidence>
<feature type="domain" description="Ig-like" evidence="1">
    <location>
        <begin position="4"/>
        <end position="93"/>
    </location>
</feature>
<dbReference type="Proteomes" id="UP001163046">
    <property type="component" value="Unassembled WGS sequence"/>
</dbReference>
<comment type="caution">
    <text evidence="2">The sequence shown here is derived from an EMBL/GenBank/DDBJ whole genome shotgun (WGS) entry which is preliminary data.</text>
</comment>
<dbReference type="Gene3D" id="2.60.40.10">
    <property type="entry name" value="Immunoglobulins"/>
    <property type="match status" value="1"/>
</dbReference>
<dbReference type="PROSITE" id="PS50835">
    <property type="entry name" value="IG_LIKE"/>
    <property type="match status" value="1"/>
</dbReference>
<keyword evidence="3" id="KW-1185">Reference proteome</keyword>
<dbReference type="InterPro" id="IPR007110">
    <property type="entry name" value="Ig-like_dom"/>
</dbReference>
<name>A0A9X0DBP8_9CNID</name>
<dbReference type="InterPro" id="IPR013783">
    <property type="entry name" value="Ig-like_fold"/>
</dbReference>
<reference evidence="2" key="1">
    <citation type="submission" date="2023-01" db="EMBL/GenBank/DDBJ databases">
        <title>Genome assembly of the deep-sea coral Lophelia pertusa.</title>
        <authorList>
            <person name="Herrera S."/>
            <person name="Cordes E."/>
        </authorList>
    </citation>
    <scope>NUCLEOTIDE SEQUENCE</scope>
    <source>
        <strain evidence="2">USNM1676648</strain>
        <tissue evidence="2">Polyp</tissue>
    </source>
</reference>
<dbReference type="SUPFAM" id="SSF48726">
    <property type="entry name" value="Immunoglobulin"/>
    <property type="match status" value="1"/>
</dbReference>
<dbReference type="EMBL" id="MU825400">
    <property type="protein sequence ID" value="KAJ7392893.1"/>
    <property type="molecule type" value="Genomic_DNA"/>
</dbReference>
<evidence type="ECO:0000313" key="2">
    <source>
        <dbReference type="EMBL" id="KAJ7392893.1"/>
    </source>
</evidence>
<dbReference type="InterPro" id="IPR036179">
    <property type="entry name" value="Ig-like_dom_sf"/>
</dbReference>
<organism evidence="2 3">
    <name type="scientific">Desmophyllum pertusum</name>
    <dbReference type="NCBI Taxonomy" id="174260"/>
    <lineage>
        <taxon>Eukaryota</taxon>
        <taxon>Metazoa</taxon>
        <taxon>Cnidaria</taxon>
        <taxon>Anthozoa</taxon>
        <taxon>Hexacorallia</taxon>
        <taxon>Scleractinia</taxon>
        <taxon>Caryophylliina</taxon>
        <taxon>Caryophylliidae</taxon>
        <taxon>Desmophyllum</taxon>
    </lineage>
</organism>
<proteinExistence type="predicted"/>
<dbReference type="AlphaFoldDB" id="A0A9X0DBP8"/>
<dbReference type="Pfam" id="PF13927">
    <property type="entry name" value="Ig_3"/>
    <property type="match status" value="1"/>
</dbReference>
<dbReference type="OrthoDB" id="5843397at2759"/>
<accession>A0A9X0DBP8</accession>
<gene>
    <name evidence="2" type="primary">ROBO1_3</name>
    <name evidence="2" type="ORF">OS493_010554</name>
</gene>
<sequence length="97" mass="10393">MDRPVIQFSADHPQNLTVEDGATATFYCKTIGNPTTQSHKWKFNGVDIPGESCTGCASTTFTKAAVIQADAGWYSCTGTNTLGEGPPARAQLLIKRK</sequence>
<protein>
    <submittedName>
        <fullName evidence="2">Roundabout 1</fullName>
    </submittedName>
</protein>
<evidence type="ECO:0000259" key="1">
    <source>
        <dbReference type="PROSITE" id="PS50835"/>
    </source>
</evidence>